<evidence type="ECO:0000313" key="2">
    <source>
        <dbReference type="Proteomes" id="UP000199013"/>
    </source>
</evidence>
<reference evidence="2" key="1">
    <citation type="submission" date="2016-02" db="EMBL/GenBank/DDBJ databases">
        <authorList>
            <person name="Wibberg D."/>
        </authorList>
    </citation>
    <scope>NUCLEOTIDE SEQUENCE [LARGE SCALE GENOMIC DNA]</scope>
</reference>
<keyword evidence="2" id="KW-1185">Reference proteome</keyword>
<gene>
    <name evidence="1" type="ORF">FDG2_4801</name>
</gene>
<dbReference type="Proteomes" id="UP000199013">
    <property type="component" value="Unassembled WGS sequence"/>
</dbReference>
<accession>A0A1C3P8I0</accession>
<organism evidence="1 2">
    <name type="scientific">Candidatus Protofrankia californiensis</name>
    <dbReference type="NCBI Taxonomy" id="1839754"/>
    <lineage>
        <taxon>Bacteria</taxon>
        <taxon>Bacillati</taxon>
        <taxon>Actinomycetota</taxon>
        <taxon>Actinomycetes</taxon>
        <taxon>Frankiales</taxon>
        <taxon>Frankiaceae</taxon>
        <taxon>Protofrankia</taxon>
    </lineage>
</organism>
<name>A0A1C3P8I0_9ACTN</name>
<protein>
    <submittedName>
        <fullName evidence="1">Uncharacterized protein</fullName>
    </submittedName>
</protein>
<sequence>MGVDRRRLAAVAGLVTAGRLVRASSGRTRTAQDLAGLTTAMRALVDGYGSTAPAQTALQAWNLGRHVGASQGGSARAGHDWQALHSRTLVLEGNALVDAGDVSCGLRTLTQAESVAASIGDWPTIAHAHAVRAMAARRLQRWKTALTLAVEGQRYAGNTPAAVMLAVAEAGARARLGDTVGTVATVGRAQELMNRIPAEKHGTPSYSLDGYHPALFTTMAASALVLAGQIYAAAPFLTEARERVGSGHGHGRGHDKGVSGLAPLVYIICADAALRRARPDVEEAEQHVTGAVAASAGRPAAWMSSEVAQLAGEAARHGADWSDLVALTSTWAGSPE</sequence>
<evidence type="ECO:0000313" key="1">
    <source>
        <dbReference type="EMBL" id="SBW26154.1"/>
    </source>
</evidence>
<dbReference type="AlphaFoldDB" id="A0A1C3P8I0"/>
<proteinExistence type="predicted"/>
<dbReference type="EMBL" id="FLUV01002013">
    <property type="protein sequence ID" value="SBW26154.1"/>
    <property type="molecule type" value="Genomic_DNA"/>
</dbReference>